<reference evidence="2" key="1">
    <citation type="journal article" date="2019" name="bioRxiv">
        <title>The Genome of the Zebra Mussel, Dreissena polymorpha: A Resource for Invasive Species Research.</title>
        <authorList>
            <person name="McCartney M.A."/>
            <person name="Auch B."/>
            <person name="Kono T."/>
            <person name="Mallez S."/>
            <person name="Zhang Y."/>
            <person name="Obille A."/>
            <person name="Becker A."/>
            <person name="Abrahante J.E."/>
            <person name="Garbe J."/>
            <person name="Badalamenti J.P."/>
            <person name="Herman A."/>
            <person name="Mangelson H."/>
            <person name="Liachko I."/>
            <person name="Sullivan S."/>
            <person name="Sone E.D."/>
            <person name="Koren S."/>
            <person name="Silverstein K.A.T."/>
            <person name="Beckman K.B."/>
            <person name="Gohl D.M."/>
        </authorList>
    </citation>
    <scope>NUCLEOTIDE SEQUENCE</scope>
    <source>
        <strain evidence="2">Duluth1</strain>
        <tissue evidence="2">Whole animal</tissue>
    </source>
</reference>
<comment type="caution">
    <text evidence="2">The sequence shown here is derived from an EMBL/GenBank/DDBJ whole genome shotgun (WGS) entry which is preliminary data.</text>
</comment>
<reference evidence="2" key="2">
    <citation type="submission" date="2020-11" db="EMBL/GenBank/DDBJ databases">
        <authorList>
            <person name="McCartney M.A."/>
            <person name="Auch B."/>
            <person name="Kono T."/>
            <person name="Mallez S."/>
            <person name="Becker A."/>
            <person name="Gohl D.M."/>
            <person name="Silverstein K.A.T."/>
            <person name="Koren S."/>
            <person name="Bechman K.B."/>
            <person name="Herman A."/>
            <person name="Abrahante J.E."/>
            <person name="Garbe J."/>
        </authorList>
    </citation>
    <scope>NUCLEOTIDE SEQUENCE</scope>
    <source>
        <strain evidence="2">Duluth1</strain>
        <tissue evidence="2">Whole animal</tissue>
    </source>
</reference>
<feature type="region of interest" description="Disordered" evidence="1">
    <location>
        <begin position="1"/>
        <end position="22"/>
    </location>
</feature>
<proteinExistence type="predicted"/>
<evidence type="ECO:0000256" key="1">
    <source>
        <dbReference type="SAM" id="MobiDB-lite"/>
    </source>
</evidence>
<organism evidence="2 3">
    <name type="scientific">Dreissena polymorpha</name>
    <name type="common">Zebra mussel</name>
    <name type="synonym">Mytilus polymorpha</name>
    <dbReference type="NCBI Taxonomy" id="45954"/>
    <lineage>
        <taxon>Eukaryota</taxon>
        <taxon>Metazoa</taxon>
        <taxon>Spiralia</taxon>
        <taxon>Lophotrochozoa</taxon>
        <taxon>Mollusca</taxon>
        <taxon>Bivalvia</taxon>
        <taxon>Autobranchia</taxon>
        <taxon>Heteroconchia</taxon>
        <taxon>Euheterodonta</taxon>
        <taxon>Imparidentia</taxon>
        <taxon>Neoheterodontei</taxon>
        <taxon>Myida</taxon>
        <taxon>Dreissenoidea</taxon>
        <taxon>Dreissenidae</taxon>
        <taxon>Dreissena</taxon>
    </lineage>
</organism>
<dbReference type="EMBL" id="JAIWYP010000012">
    <property type="protein sequence ID" value="KAH3730381.1"/>
    <property type="molecule type" value="Genomic_DNA"/>
</dbReference>
<gene>
    <name evidence="2" type="ORF">DPMN_056365</name>
</gene>
<evidence type="ECO:0000313" key="2">
    <source>
        <dbReference type="EMBL" id="KAH3730381.1"/>
    </source>
</evidence>
<sequence>MGKHTRDLHEEEIEVPPPEVQINMGPNGIIHEFNMGQGVPTIGPIRANIDESNRGQAAVASTEGQNDFRQVPYKIQHGSNIGRTCS</sequence>
<dbReference type="Proteomes" id="UP000828390">
    <property type="component" value="Unassembled WGS sequence"/>
</dbReference>
<keyword evidence="3" id="KW-1185">Reference proteome</keyword>
<evidence type="ECO:0000313" key="3">
    <source>
        <dbReference type="Proteomes" id="UP000828390"/>
    </source>
</evidence>
<protein>
    <submittedName>
        <fullName evidence="2">Uncharacterized protein</fullName>
    </submittedName>
</protein>
<accession>A0A9D4CT41</accession>
<name>A0A9D4CT41_DREPO</name>
<dbReference type="AlphaFoldDB" id="A0A9D4CT41"/>